<organism evidence="1">
    <name type="scientific">Myoviridae sp. ct9Ns12</name>
    <dbReference type="NCBI Taxonomy" id="2826626"/>
    <lineage>
        <taxon>Viruses</taxon>
        <taxon>Duplodnaviria</taxon>
        <taxon>Heunggongvirae</taxon>
        <taxon>Uroviricota</taxon>
        <taxon>Caudoviricetes</taxon>
    </lineage>
</organism>
<protein>
    <submittedName>
        <fullName evidence="1">Uncharacterized protein</fullName>
    </submittedName>
</protein>
<dbReference type="EMBL" id="BK014906">
    <property type="protein sequence ID" value="DAD81748.1"/>
    <property type="molecule type" value="Genomic_DNA"/>
</dbReference>
<reference evidence="1" key="1">
    <citation type="journal article" date="2021" name="Proc. Natl. Acad. Sci. U.S.A.">
        <title>A Catalog of Tens of Thousands of Viruses from Human Metagenomes Reveals Hidden Associations with Chronic Diseases.</title>
        <authorList>
            <person name="Tisza M.J."/>
            <person name="Buck C.B."/>
        </authorList>
    </citation>
    <scope>NUCLEOTIDE SEQUENCE</scope>
    <source>
        <strain evidence="1">Ct9Ns12</strain>
    </source>
</reference>
<accession>A0A8S5MHQ2</accession>
<sequence>MRYSSQNDIKYAVIRILYISYFGEVCRKDTNSNQNAKGKCNKKAVKPKFHRLSFLKRGDVNK</sequence>
<proteinExistence type="predicted"/>
<evidence type="ECO:0000313" key="1">
    <source>
        <dbReference type="EMBL" id="DAD81748.1"/>
    </source>
</evidence>
<name>A0A8S5MHQ2_9CAUD</name>